<dbReference type="OMA" id="RDCPIFN"/>
<dbReference type="VEuPathDB" id="TriTrypDB:TcIL3000_0_44980"/>
<name>F9W9A8_TRYCI</name>
<reference evidence="2" key="1">
    <citation type="submission" date="2011-07" db="EMBL/GenBank/DDBJ databases">
        <title>Divergent evolution of antigenic variation in African trypanosomes.</title>
        <authorList>
            <person name="Jackson A.P."/>
            <person name="Berry A."/>
            <person name="Allison H.C."/>
            <person name="Burton P."/>
            <person name="Anderson J."/>
            <person name="Aslett M."/>
            <person name="Brown R."/>
            <person name="Corton N."/>
            <person name="Harris D."/>
            <person name="Hauser H."/>
            <person name="Gamble J."/>
            <person name="Gilderthorp R."/>
            <person name="McQuillan J."/>
            <person name="Quail M.A."/>
            <person name="Sanders M."/>
            <person name="Van Tonder A."/>
            <person name="Ginger M.L."/>
            <person name="Donelson J.E."/>
            <person name="Field M.C."/>
            <person name="Barry J.D."/>
            <person name="Berriman M."/>
            <person name="Hertz-Fowler C."/>
        </authorList>
    </citation>
    <scope>NUCLEOTIDE SEQUENCE [LARGE SCALE GENOMIC DNA]</scope>
    <source>
        <strain evidence="2">IL3000</strain>
    </source>
</reference>
<evidence type="ECO:0000313" key="2">
    <source>
        <dbReference type="Proteomes" id="UP000000702"/>
    </source>
</evidence>
<accession>F9W9A8</accession>
<comment type="caution">
    <text evidence="1">The sequence shown here is derived from an EMBL/GenBank/DDBJ whole genome shotgun (WGS) entry which is preliminary data.</text>
</comment>
<dbReference type="EMBL" id="CAEQ01001289">
    <property type="protein sequence ID" value="CCD13801.1"/>
    <property type="molecule type" value="Genomic_DNA"/>
</dbReference>
<evidence type="ECO:0000313" key="1">
    <source>
        <dbReference type="EMBL" id="CCD13801.1"/>
    </source>
</evidence>
<keyword evidence="2" id="KW-1185">Reference proteome</keyword>
<protein>
    <submittedName>
        <fullName evidence="1">WGS project CAEQ00000000 data, annotated contig 1842</fullName>
    </submittedName>
</protein>
<sequence>MNNSEQFDDKKAVAGNMPARHSQLVSREQMSVHSSTAGSATTERAFEECASVSSTGAADHISGHRYILINNILCRTESPSGSFRPQDVFCGLDPPPRATLALGDVSPHWSALPKGYNRDLRSRADSVSRDCPIFNVFGVMSGGVLVEHPGCGFLDFTDSKVLNPTVSADDGENEEYYANGDYARIRAEGFLTLFSSIHPYNAEGSTDTPLPWPRALPRMRNINCCCILAKKTSSRIIRRLRSTVQINHLLVEIFERYRHGLKVQVHQATYLPTEIPFRFQCRGMTFRYKNLPLKSYDPQYLSTHRVRKRPNLTRTNNHKMDDLVGSTYSEFHTFTGLPKMTGKKYTDVVSCGRYQLGTPPVGFSQRAEMRVQSFVHPLREEMAVDKSVHLSYKSKCAADMWYYFQRYFTILRVVPCTTCNTPDCAAWLFEDDKDVDYLEAVRNAEMNRYDKRTTNTSSSVIADAWDYLYVHERRALAARLGVIVNCVKRYDAETNKRVFYAGAGVYQLVE</sequence>
<dbReference type="Proteomes" id="UP000000702">
    <property type="component" value="Unassembled WGS sequence"/>
</dbReference>
<organism evidence="1 2">
    <name type="scientific">Trypanosoma congolense (strain IL3000)</name>
    <dbReference type="NCBI Taxonomy" id="1068625"/>
    <lineage>
        <taxon>Eukaryota</taxon>
        <taxon>Discoba</taxon>
        <taxon>Euglenozoa</taxon>
        <taxon>Kinetoplastea</taxon>
        <taxon>Metakinetoplastina</taxon>
        <taxon>Trypanosomatida</taxon>
        <taxon>Trypanosomatidae</taxon>
        <taxon>Trypanosoma</taxon>
        <taxon>Nannomonas</taxon>
    </lineage>
</organism>
<proteinExistence type="predicted"/>
<gene>
    <name evidence="1" type="ORF">TCIL3000_0_44980</name>
</gene>
<dbReference type="AlphaFoldDB" id="F9W9A8"/>
<reference evidence="1 2" key="2">
    <citation type="journal article" date="2012" name="Proc. Natl. Acad. Sci. U.S.A.">
        <title>Antigenic diversity is generated by distinct evolutionary mechanisms in African trypanosome species.</title>
        <authorList>
            <person name="Jackson A.P."/>
            <person name="Berry A."/>
            <person name="Aslett M."/>
            <person name="Allison H.C."/>
            <person name="Burton P."/>
            <person name="Vavrova-Anderson J."/>
            <person name="Brown R."/>
            <person name="Browne H."/>
            <person name="Corton N."/>
            <person name="Hauser H."/>
            <person name="Gamble J."/>
            <person name="Gilderthorp R."/>
            <person name="Marcello L."/>
            <person name="McQuillan J."/>
            <person name="Otto T.D."/>
            <person name="Quail M.A."/>
            <person name="Sanders M.J."/>
            <person name="van Tonder A."/>
            <person name="Ginger M.L."/>
            <person name="Field M.C."/>
            <person name="Barry J.D."/>
            <person name="Hertz-Fowler C."/>
            <person name="Berriman M."/>
        </authorList>
    </citation>
    <scope>NUCLEOTIDE SEQUENCE [LARGE SCALE GENOMIC DNA]</scope>
    <source>
        <strain evidence="1 2">IL3000</strain>
    </source>
</reference>